<accession>A0ABU9UE75</accession>
<name>A0ABU9UE75_9SPIR</name>
<keyword evidence="2" id="KW-1185">Reference proteome</keyword>
<proteinExistence type="predicted"/>
<sequence length="66" mass="7143">MSKAHRGKGILDQPKKGRGTCPICKRSGVKLLYEVSANDKKLAICKQCNTSINRGKKQEELAAATA</sequence>
<gene>
    <name evidence="1" type="ORF">WKV44_09835</name>
</gene>
<dbReference type="EMBL" id="JBCHKQ010000005">
    <property type="protein sequence ID" value="MEM5948839.1"/>
    <property type="molecule type" value="Genomic_DNA"/>
</dbReference>
<dbReference type="Proteomes" id="UP001466331">
    <property type="component" value="Unassembled WGS sequence"/>
</dbReference>
<organism evidence="1 2">
    <name type="scientific">Rarispira pelagica</name>
    <dbReference type="NCBI Taxonomy" id="3141764"/>
    <lineage>
        <taxon>Bacteria</taxon>
        <taxon>Pseudomonadati</taxon>
        <taxon>Spirochaetota</taxon>
        <taxon>Spirochaetia</taxon>
        <taxon>Winmispirales</taxon>
        <taxon>Winmispiraceae</taxon>
        <taxon>Rarispira</taxon>
    </lineage>
</organism>
<reference evidence="1 2" key="1">
    <citation type="submission" date="2024-03" db="EMBL/GenBank/DDBJ databases">
        <title>Ignisphaera cupida sp. nov., a hyperthermophilic hydrolytic archaeon from a hot spring of Kamchatka, and proposal of Ignisphaeraceae fam. nov.</title>
        <authorList>
            <person name="Podosokorskaya O.A."/>
            <person name="Elcheninov A.G."/>
            <person name="Maltseva A.I."/>
            <person name="Zayulina K.S."/>
            <person name="Novikov A."/>
            <person name="Merkel A.Y."/>
        </authorList>
    </citation>
    <scope>NUCLEOTIDE SEQUENCE [LARGE SCALE GENOMIC DNA]</scope>
    <source>
        <strain evidence="1 2">38H-sp</strain>
    </source>
</reference>
<evidence type="ECO:0000313" key="1">
    <source>
        <dbReference type="EMBL" id="MEM5948839.1"/>
    </source>
</evidence>
<comment type="caution">
    <text evidence="1">The sequence shown here is derived from an EMBL/GenBank/DDBJ whole genome shotgun (WGS) entry which is preliminary data.</text>
</comment>
<protein>
    <submittedName>
        <fullName evidence="1">Uncharacterized protein</fullName>
    </submittedName>
</protein>
<evidence type="ECO:0000313" key="2">
    <source>
        <dbReference type="Proteomes" id="UP001466331"/>
    </source>
</evidence>
<dbReference type="RefSeq" id="WP_420070289.1">
    <property type="nucleotide sequence ID" value="NZ_JBCHKQ010000005.1"/>
</dbReference>